<dbReference type="PANTHER" id="PTHR38767">
    <property type="entry name" value="DNA POLYMERASE III SUBUNIT CHI"/>
    <property type="match status" value="1"/>
</dbReference>
<reference evidence="1 2" key="1">
    <citation type="submission" date="2016-10" db="EMBL/GenBank/DDBJ databases">
        <authorList>
            <person name="de Groot N.N."/>
        </authorList>
    </citation>
    <scope>NUCLEOTIDE SEQUENCE [LARGE SCALE GENOMIC DNA]</scope>
    <source>
        <strain evidence="1 2">DSM 23609</strain>
    </source>
</reference>
<dbReference type="RefSeq" id="WP_091532760.1">
    <property type="nucleotide sequence ID" value="NZ_FOOC01000004.1"/>
</dbReference>
<dbReference type="PANTHER" id="PTHR38767:SF1">
    <property type="entry name" value="DNA POLYMERASE III SUBUNIT CHI"/>
    <property type="match status" value="1"/>
</dbReference>
<evidence type="ECO:0000313" key="1">
    <source>
        <dbReference type="EMBL" id="SFF44445.1"/>
    </source>
</evidence>
<proteinExistence type="predicted"/>
<dbReference type="Proteomes" id="UP000199771">
    <property type="component" value="Unassembled WGS sequence"/>
</dbReference>
<dbReference type="GO" id="GO:0006260">
    <property type="term" value="P:DNA replication"/>
    <property type="evidence" value="ECO:0007669"/>
    <property type="project" value="InterPro"/>
</dbReference>
<gene>
    <name evidence="1" type="ORF">SAMN04488120_104160</name>
</gene>
<dbReference type="SUPFAM" id="SSF102400">
    <property type="entry name" value="DNA polymerase III chi subunit"/>
    <property type="match status" value="1"/>
</dbReference>
<dbReference type="GO" id="GO:0003677">
    <property type="term" value="F:DNA binding"/>
    <property type="evidence" value="ECO:0007669"/>
    <property type="project" value="InterPro"/>
</dbReference>
<name>A0A1I2IQ64_9GAMM</name>
<dbReference type="Gene3D" id="3.40.50.10110">
    <property type="entry name" value="DNA polymerase III subunit chi"/>
    <property type="match status" value="1"/>
</dbReference>
<evidence type="ECO:0000313" key="2">
    <source>
        <dbReference type="Proteomes" id="UP000199771"/>
    </source>
</evidence>
<dbReference type="EMBL" id="FOOC01000004">
    <property type="protein sequence ID" value="SFF44445.1"/>
    <property type="molecule type" value="Genomic_DNA"/>
</dbReference>
<protein>
    <submittedName>
        <fullName evidence="1">DNA polymerase III, chi subunit</fullName>
    </submittedName>
</protein>
<keyword evidence="2" id="KW-1185">Reference proteome</keyword>
<dbReference type="InterPro" id="IPR036768">
    <property type="entry name" value="PolIII_chi_sf"/>
</dbReference>
<dbReference type="Pfam" id="PF04364">
    <property type="entry name" value="DNA_pol3_chi"/>
    <property type="match status" value="1"/>
</dbReference>
<sequence length="155" mass="17207">MTRIDFYILPEMAGPADSAVLTACRLCDKATAAGKQVYVHADAATAEDIDGALWSFRQGSFIAHELYHGQALAEPLPAVLIGVVEPPDSHHDILVNLGREVPDYFSRFERVLEIVAGDAAQRAAARERYRFYRDRGYPLNSYEQNAAGAWVQRAR</sequence>
<dbReference type="InterPro" id="IPR007459">
    <property type="entry name" value="DNA_pol3_chi"/>
</dbReference>
<dbReference type="GO" id="GO:0032298">
    <property type="term" value="P:positive regulation of DNA-templated DNA replication initiation"/>
    <property type="evidence" value="ECO:0007669"/>
    <property type="project" value="TreeGrafter"/>
</dbReference>
<dbReference type="AlphaFoldDB" id="A0A1I2IQ64"/>
<accession>A0A1I2IQ64</accession>
<organism evidence="1 2">
    <name type="scientific">Fontimonas thermophila</name>
    <dbReference type="NCBI Taxonomy" id="1076937"/>
    <lineage>
        <taxon>Bacteria</taxon>
        <taxon>Pseudomonadati</taxon>
        <taxon>Pseudomonadota</taxon>
        <taxon>Gammaproteobacteria</taxon>
        <taxon>Nevskiales</taxon>
        <taxon>Nevskiaceae</taxon>
        <taxon>Fontimonas</taxon>
    </lineage>
</organism>
<dbReference type="STRING" id="1076937.SAMN04488120_104160"/>
<dbReference type="OrthoDB" id="5297568at2"/>
<dbReference type="GO" id="GO:0003887">
    <property type="term" value="F:DNA-directed DNA polymerase activity"/>
    <property type="evidence" value="ECO:0007669"/>
    <property type="project" value="InterPro"/>
</dbReference>